<feature type="transmembrane region" description="Helical" evidence="9">
    <location>
        <begin position="236"/>
        <end position="260"/>
    </location>
</feature>
<evidence type="ECO:0000256" key="4">
    <source>
        <dbReference type="ARBA" id="ARBA00022692"/>
    </source>
</evidence>
<keyword evidence="6 9" id="KW-0472">Membrane</keyword>
<keyword evidence="8 10" id="KW-0496">Mitochondrion</keyword>
<dbReference type="PROSITE" id="PS00668">
    <property type="entry name" value="COMPLEX1_ND1_2"/>
    <property type="match status" value="1"/>
</dbReference>
<keyword evidence="4 7" id="KW-0812">Transmembrane</keyword>
<feature type="transmembrane region" description="Helical" evidence="9">
    <location>
        <begin position="68"/>
        <end position="89"/>
    </location>
</feature>
<feature type="transmembrane region" description="Helical" evidence="9">
    <location>
        <begin position="140"/>
        <end position="162"/>
    </location>
</feature>
<dbReference type="Pfam" id="PF00146">
    <property type="entry name" value="NADHdh"/>
    <property type="match status" value="1"/>
</dbReference>
<comment type="catalytic activity">
    <reaction evidence="8">
        <text>a ubiquinone + NADH + 5 H(+)(in) = a ubiquinol + NAD(+) + 4 H(+)(out)</text>
        <dbReference type="Rhea" id="RHEA:29091"/>
        <dbReference type="Rhea" id="RHEA-COMP:9565"/>
        <dbReference type="Rhea" id="RHEA-COMP:9566"/>
        <dbReference type="ChEBI" id="CHEBI:15378"/>
        <dbReference type="ChEBI" id="CHEBI:16389"/>
        <dbReference type="ChEBI" id="CHEBI:17976"/>
        <dbReference type="ChEBI" id="CHEBI:57540"/>
        <dbReference type="ChEBI" id="CHEBI:57945"/>
        <dbReference type="EC" id="7.1.1.2"/>
    </reaction>
</comment>
<gene>
    <name evidence="10" type="primary">nad1</name>
</gene>
<comment type="similarity">
    <text evidence="2 7">Belongs to the complex I subunit 1 family.</text>
</comment>
<dbReference type="InterPro" id="IPR001694">
    <property type="entry name" value="NADH_UbQ_OxRdtase_su1/FPO"/>
</dbReference>
<feature type="transmembrane region" description="Helical" evidence="9">
    <location>
        <begin position="6"/>
        <end position="23"/>
    </location>
</feature>
<feature type="transmembrane region" description="Helical" evidence="9">
    <location>
        <begin position="208"/>
        <end position="230"/>
    </location>
</feature>
<name>Q68SQ1_GRAEB</name>
<evidence type="ECO:0000256" key="7">
    <source>
        <dbReference type="RuleBase" id="RU000471"/>
    </source>
</evidence>
<geneLocation type="mitochondrion" evidence="10"/>
<dbReference type="InterPro" id="IPR018086">
    <property type="entry name" value="NADH_UbQ_OxRdtase_su1_CS"/>
</dbReference>
<protein>
    <recommendedName>
        <fullName evidence="3 8">NADH-ubiquinone oxidoreductase chain 1</fullName>
        <ecNumber evidence="8">7.1.1.2</ecNumber>
    </recommendedName>
</protein>
<sequence>MKLLNILVTFLMIMLSVAFFTLLERKGLGYMQNRKGPNKVSFMGWLQPISDAMKLLTKQMMIPSNANIISFLIGPCLLLTLSLMIWLLYPSSYLFHNLKMSGLLFLCISSMSIYGLLLAGWGSNSKYSMLGAIRGSAQTISYEVCMALIFIFFLFMPCSINTKDLNSYWNSSLFFGMMIMWFISCLAETNRAPFDFAEGESELVSGFNVEYGSVGFTMIFLAEYMTILFMSVLTSMLIGIIMNLYLFIFAVFISFVFIWVRASFPRTRYDFLMNLMWKNFLPLVLSFFLMSIVM</sequence>
<feature type="transmembrane region" description="Helical" evidence="9">
    <location>
        <begin position="101"/>
        <end position="119"/>
    </location>
</feature>
<organism evidence="10">
    <name type="scientific">Graptacme eborea</name>
    <name type="common">Ivory tusk shell</name>
    <name type="synonym">Dentalium eboreum</name>
    <dbReference type="NCBI Taxonomy" id="55752"/>
    <lineage>
        <taxon>Eukaryota</taxon>
        <taxon>Metazoa</taxon>
        <taxon>Spiralia</taxon>
        <taxon>Lophotrochozoa</taxon>
        <taxon>Mollusca</taxon>
        <taxon>Scaphopoda</taxon>
        <taxon>Dentaliida</taxon>
        <taxon>Dentaliidae</taxon>
        <taxon>Graptacme</taxon>
    </lineage>
</organism>
<comment type="subcellular location">
    <subcellularLocation>
        <location evidence="1">Membrane</location>
        <topology evidence="1">Multi-pass membrane protein</topology>
    </subcellularLocation>
    <subcellularLocation>
        <location evidence="7">Mitochondrion inner membrane</location>
        <topology evidence="7">Multi-pass membrane protein</topology>
    </subcellularLocation>
</comment>
<dbReference type="GO" id="GO:0008137">
    <property type="term" value="F:NADH dehydrogenase (ubiquinone) activity"/>
    <property type="evidence" value="ECO:0007669"/>
    <property type="project" value="UniProtKB-EC"/>
</dbReference>
<dbReference type="PANTHER" id="PTHR11432">
    <property type="entry name" value="NADH DEHYDROGENASE SUBUNIT 1"/>
    <property type="match status" value="1"/>
</dbReference>
<evidence type="ECO:0000256" key="1">
    <source>
        <dbReference type="ARBA" id="ARBA00004141"/>
    </source>
</evidence>
<keyword evidence="8" id="KW-0830">Ubiquinone</keyword>
<reference evidence="10" key="1">
    <citation type="journal article" date="2004" name="Mol. Biol. Evol.">
        <title>Complete sequences of the highly rearranged molluscan mitochondrial genomes of the scaphopod Graptacme eborea and the bivalve Mytilus edulis.</title>
        <authorList>
            <person name="Boore J.L."/>
            <person name="Medina M."/>
            <person name="Rosenberg L.A."/>
        </authorList>
    </citation>
    <scope>NUCLEOTIDE SEQUENCE</scope>
</reference>
<evidence type="ECO:0000256" key="2">
    <source>
        <dbReference type="ARBA" id="ARBA00010535"/>
    </source>
</evidence>
<dbReference type="HAMAP" id="MF_01350">
    <property type="entry name" value="NDH1_NuoH"/>
    <property type="match status" value="1"/>
</dbReference>
<accession>Q68SQ1</accession>
<evidence type="ECO:0000313" key="10">
    <source>
        <dbReference type="EMBL" id="AAT98396.1"/>
    </source>
</evidence>
<evidence type="ECO:0000256" key="9">
    <source>
        <dbReference type="SAM" id="Phobius"/>
    </source>
</evidence>
<feature type="transmembrane region" description="Helical" evidence="9">
    <location>
        <begin position="168"/>
        <end position="187"/>
    </location>
</feature>
<dbReference type="EC" id="7.1.1.2" evidence="8"/>
<dbReference type="AlphaFoldDB" id="Q68SQ1"/>
<keyword evidence="5 9" id="KW-1133">Transmembrane helix</keyword>
<evidence type="ECO:0000256" key="3">
    <source>
        <dbReference type="ARBA" id="ARBA00021009"/>
    </source>
</evidence>
<dbReference type="GO" id="GO:0005743">
    <property type="term" value="C:mitochondrial inner membrane"/>
    <property type="evidence" value="ECO:0007669"/>
    <property type="project" value="UniProtKB-SubCell"/>
</dbReference>
<dbReference type="GO" id="GO:0009060">
    <property type="term" value="P:aerobic respiration"/>
    <property type="evidence" value="ECO:0007669"/>
    <property type="project" value="TreeGrafter"/>
</dbReference>
<dbReference type="GO" id="GO:0003954">
    <property type="term" value="F:NADH dehydrogenase activity"/>
    <property type="evidence" value="ECO:0007669"/>
    <property type="project" value="TreeGrafter"/>
</dbReference>
<feature type="transmembrane region" description="Helical" evidence="9">
    <location>
        <begin position="272"/>
        <end position="293"/>
    </location>
</feature>
<dbReference type="EMBL" id="AY484748">
    <property type="protein sequence ID" value="AAT98396.1"/>
    <property type="molecule type" value="Genomic_DNA"/>
</dbReference>
<evidence type="ECO:0000256" key="6">
    <source>
        <dbReference type="ARBA" id="ARBA00023136"/>
    </source>
</evidence>
<proteinExistence type="inferred from homology"/>
<evidence type="ECO:0000256" key="8">
    <source>
        <dbReference type="RuleBase" id="RU000473"/>
    </source>
</evidence>
<evidence type="ECO:0000256" key="5">
    <source>
        <dbReference type="ARBA" id="ARBA00022989"/>
    </source>
</evidence>
<dbReference type="PANTHER" id="PTHR11432:SF3">
    <property type="entry name" value="NADH-UBIQUINONE OXIDOREDUCTASE CHAIN 1"/>
    <property type="match status" value="1"/>
</dbReference>
<keyword evidence="7" id="KW-0520">NAD</keyword>